<protein>
    <submittedName>
        <fullName evidence="2">Apolipoprotein A1/A4/E domain</fullName>
    </submittedName>
</protein>
<gene>
    <name evidence="2" type="ORF">HLUCCX14_05180</name>
</gene>
<feature type="compositionally biased region" description="Basic and acidic residues" evidence="1">
    <location>
        <begin position="51"/>
        <end position="66"/>
    </location>
</feature>
<organism evidence="2 3">
    <name type="scientific">Marinobacter excellens HL-55</name>
    <dbReference type="NCBI Taxonomy" id="1305731"/>
    <lineage>
        <taxon>Bacteria</taxon>
        <taxon>Pseudomonadati</taxon>
        <taxon>Pseudomonadota</taxon>
        <taxon>Gammaproteobacteria</taxon>
        <taxon>Pseudomonadales</taxon>
        <taxon>Marinobacteraceae</taxon>
        <taxon>Marinobacter</taxon>
    </lineage>
</organism>
<comment type="caution">
    <text evidence="2">The sequence shown here is derived from an EMBL/GenBank/DDBJ whole genome shotgun (WGS) entry which is preliminary data.</text>
</comment>
<reference evidence="2 3" key="1">
    <citation type="submission" date="2015-09" db="EMBL/GenBank/DDBJ databases">
        <title>Identification and resolution of microdiversity through metagenomic sequencing of parallel consortia.</title>
        <authorList>
            <person name="Nelson W.C."/>
            <person name="Romine M.F."/>
            <person name="Lindemann S.R."/>
        </authorList>
    </citation>
    <scope>NUCLEOTIDE SEQUENCE [LARGE SCALE GENOMIC DNA]</scope>
    <source>
        <strain evidence="2">HL-55</strain>
    </source>
</reference>
<feature type="region of interest" description="Disordered" evidence="1">
    <location>
        <begin position="51"/>
        <end position="88"/>
    </location>
</feature>
<proteinExistence type="predicted"/>
<sequence>MSLKDDVVLRIEKIAGKVTPYLEESWRDVRAKLDDLNRSLADQAIPGERRAQVSELSLRSKAEQAGHKRGVVRPFPGVKKQAQAADFD</sequence>
<dbReference type="STRING" id="1305731.GCA_000934705_01722"/>
<dbReference type="PATRIC" id="fig|1305731.5.peg.2114"/>
<dbReference type="Proteomes" id="UP000050416">
    <property type="component" value="Unassembled WGS sequence"/>
</dbReference>
<accession>A0A0P7ZJR3</accession>
<evidence type="ECO:0000313" key="3">
    <source>
        <dbReference type="Proteomes" id="UP000050416"/>
    </source>
</evidence>
<name>A0A0P7ZJR3_9GAMM</name>
<dbReference type="AlphaFoldDB" id="A0A0P7ZJR3"/>
<evidence type="ECO:0000313" key="2">
    <source>
        <dbReference type="EMBL" id="KPQ29593.1"/>
    </source>
</evidence>
<dbReference type="EMBL" id="LJZQ01000005">
    <property type="protein sequence ID" value="KPQ29593.1"/>
    <property type="molecule type" value="Genomic_DNA"/>
</dbReference>
<evidence type="ECO:0000256" key="1">
    <source>
        <dbReference type="SAM" id="MobiDB-lite"/>
    </source>
</evidence>
<keyword evidence="2" id="KW-0449">Lipoprotein</keyword>
<dbReference type="OrthoDB" id="6197478at2"/>